<dbReference type="PROSITE" id="PS51257">
    <property type="entry name" value="PROKAR_LIPOPROTEIN"/>
    <property type="match status" value="1"/>
</dbReference>
<keyword evidence="2" id="KW-1185">Reference proteome</keyword>
<dbReference type="Proteomes" id="UP000826656">
    <property type="component" value="Unassembled WGS sequence"/>
</dbReference>
<name>A0ABQ7ULL8_SOLTU</name>
<sequence>MRDGKFDFKCRPAVLNNVLTYIKTCSQVYLLAGCGMPMPSEIYHWDLNFPLKLQLDINT</sequence>
<comment type="caution">
    <text evidence="1">The sequence shown here is derived from an EMBL/GenBank/DDBJ whole genome shotgun (WGS) entry which is preliminary data.</text>
</comment>
<proteinExistence type="predicted"/>
<protein>
    <submittedName>
        <fullName evidence="1">Uncharacterized protein</fullName>
    </submittedName>
</protein>
<accession>A0ABQ7ULL8</accession>
<dbReference type="EMBL" id="JAIVGD010000019">
    <property type="protein sequence ID" value="KAH0749811.1"/>
    <property type="molecule type" value="Genomic_DNA"/>
</dbReference>
<reference evidence="1 2" key="1">
    <citation type="journal article" date="2021" name="bioRxiv">
        <title>Chromosome-scale and haplotype-resolved genome assembly of a tetraploid potato cultivar.</title>
        <authorList>
            <person name="Sun H."/>
            <person name="Jiao W.-B."/>
            <person name="Krause K."/>
            <person name="Campoy J.A."/>
            <person name="Goel M."/>
            <person name="Folz-Donahue K."/>
            <person name="Kukat C."/>
            <person name="Huettel B."/>
            <person name="Schneeberger K."/>
        </authorList>
    </citation>
    <scope>NUCLEOTIDE SEQUENCE [LARGE SCALE GENOMIC DNA]</scope>
    <source>
        <strain evidence="1">SolTubOtavaFocal</strain>
        <tissue evidence="1">Leaves</tissue>
    </source>
</reference>
<evidence type="ECO:0000313" key="1">
    <source>
        <dbReference type="EMBL" id="KAH0749811.1"/>
    </source>
</evidence>
<organism evidence="1 2">
    <name type="scientific">Solanum tuberosum</name>
    <name type="common">Potato</name>
    <dbReference type="NCBI Taxonomy" id="4113"/>
    <lineage>
        <taxon>Eukaryota</taxon>
        <taxon>Viridiplantae</taxon>
        <taxon>Streptophyta</taxon>
        <taxon>Embryophyta</taxon>
        <taxon>Tracheophyta</taxon>
        <taxon>Spermatophyta</taxon>
        <taxon>Magnoliopsida</taxon>
        <taxon>eudicotyledons</taxon>
        <taxon>Gunneridae</taxon>
        <taxon>Pentapetalae</taxon>
        <taxon>asterids</taxon>
        <taxon>lamiids</taxon>
        <taxon>Solanales</taxon>
        <taxon>Solanaceae</taxon>
        <taxon>Solanoideae</taxon>
        <taxon>Solaneae</taxon>
        <taxon>Solanum</taxon>
    </lineage>
</organism>
<evidence type="ECO:0000313" key="2">
    <source>
        <dbReference type="Proteomes" id="UP000826656"/>
    </source>
</evidence>
<gene>
    <name evidence="1" type="ORF">KY290_029043</name>
</gene>